<feature type="transmembrane region" description="Helical" evidence="12">
    <location>
        <begin position="336"/>
        <end position="355"/>
    </location>
</feature>
<dbReference type="SUPFAM" id="SSF81321">
    <property type="entry name" value="Family A G protein-coupled receptor-like"/>
    <property type="match status" value="1"/>
</dbReference>
<evidence type="ECO:0000256" key="4">
    <source>
        <dbReference type="ARBA" id="ARBA00022989"/>
    </source>
</evidence>
<dbReference type="CDD" id="cd15134">
    <property type="entry name" value="7tmA_capaR"/>
    <property type="match status" value="1"/>
</dbReference>
<keyword evidence="6 12" id="KW-0472">Membrane</keyword>
<keyword evidence="2" id="KW-1003">Cell membrane</keyword>
<evidence type="ECO:0000256" key="12">
    <source>
        <dbReference type="SAM" id="Phobius"/>
    </source>
</evidence>
<comment type="similarity">
    <text evidence="11">Belongs to the G-protein coupled receptor 1 family.</text>
</comment>
<dbReference type="Proteomes" id="UP000245119">
    <property type="component" value="Linkage Group LG6"/>
</dbReference>
<dbReference type="PRINTS" id="PR00237">
    <property type="entry name" value="GPCRRHODOPSN"/>
</dbReference>
<dbReference type="PANTHER" id="PTHR24243">
    <property type="entry name" value="G-PROTEIN COUPLED RECEPTOR"/>
    <property type="match status" value="1"/>
</dbReference>
<dbReference type="PROSITE" id="PS00237">
    <property type="entry name" value="G_PROTEIN_RECEP_F1_1"/>
    <property type="match status" value="1"/>
</dbReference>
<evidence type="ECO:0000313" key="14">
    <source>
        <dbReference type="EMBL" id="PVD29289.1"/>
    </source>
</evidence>
<keyword evidence="10 11" id="KW-0807">Transducer</keyword>
<protein>
    <recommendedName>
        <fullName evidence="13">G-protein coupled receptors family 1 profile domain-containing protein</fullName>
    </recommendedName>
</protein>
<gene>
    <name evidence="14" type="ORF">C0Q70_11886</name>
</gene>
<keyword evidence="3 11" id="KW-0812">Transmembrane</keyword>
<keyword evidence="7" id="KW-1015">Disulfide bond</keyword>
<evidence type="ECO:0000256" key="7">
    <source>
        <dbReference type="ARBA" id="ARBA00023157"/>
    </source>
</evidence>
<keyword evidence="8 11" id="KW-0675">Receptor</keyword>
<evidence type="ECO:0000256" key="9">
    <source>
        <dbReference type="ARBA" id="ARBA00023180"/>
    </source>
</evidence>
<accession>A0A2T7P7B2</accession>
<dbReference type="PROSITE" id="PS50262">
    <property type="entry name" value="G_PROTEIN_RECEP_F1_2"/>
    <property type="match status" value="1"/>
</dbReference>
<evidence type="ECO:0000256" key="3">
    <source>
        <dbReference type="ARBA" id="ARBA00022692"/>
    </source>
</evidence>
<dbReference type="OrthoDB" id="5962705at2759"/>
<feature type="transmembrane region" description="Helical" evidence="12">
    <location>
        <begin position="147"/>
        <end position="165"/>
    </location>
</feature>
<dbReference type="InterPro" id="IPR017452">
    <property type="entry name" value="GPCR_Rhodpsn_7TM"/>
</dbReference>
<dbReference type="GO" id="GO:0005886">
    <property type="term" value="C:plasma membrane"/>
    <property type="evidence" value="ECO:0007669"/>
    <property type="project" value="UniProtKB-SubCell"/>
</dbReference>
<feature type="transmembrane region" description="Helical" evidence="12">
    <location>
        <begin position="290"/>
        <end position="315"/>
    </location>
</feature>
<keyword evidence="5 11" id="KW-0297">G-protein coupled receptor</keyword>
<dbReference type="PRINTS" id="PR01565">
    <property type="entry name" value="NEUROMEDINUR"/>
</dbReference>
<evidence type="ECO:0000256" key="8">
    <source>
        <dbReference type="ARBA" id="ARBA00023170"/>
    </source>
</evidence>
<dbReference type="InterPro" id="IPR005390">
    <property type="entry name" value="NeuromedU_rcpt"/>
</dbReference>
<evidence type="ECO:0000256" key="2">
    <source>
        <dbReference type="ARBA" id="ARBA00022475"/>
    </source>
</evidence>
<feature type="transmembrane region" description="Helical" evidence="12">
    <location>
        <begin position="185"/>
        <end position="207"/>
    </location>
</feature>
<name>A0A2T7P7B2_POMCA</name>
<organism evidence="14 15">
    <name type="scientific">Pomacea canaliculata</name>
    <name type="common">Golden apple snail</name>
    <dbReference type="NCBI Taxonomy" id="400727"/>
    <lineage>
        <taxon>Eukaryota</taxon>
        <taxon>Metazoa</taxon>
        <taxon>Spiralia</taxon>
        <taxon>Lophotrochozoa</taxon>
        <taxon>Mollusca</taxon>
        <taxon>Gastropoda</taxon>
        <taxon>Caenogastropoda</taxon>
        <taxon>Architaenioglossa</taxon>
        <taxon>Ampullarioidea</taxon>
        <taxon>Ampullariidae</taxon>
        <taxon>Pomacea</taxon>
    </lineage>
</organism>
<reference evidence="14 15" key="1">
    <citation type="submission" date="2018-04" db="EMBL/GenBank/DDBJ databases">
        <title>The genome of golden apple snail Pomacea canaliculata provides insight into stress tolerance and invasive adaptation.</title>
        <authorList>
            <person name="Liu C."/>
            <person name="Liu B."/>
            <person name="Ren Y."/>
            <person name="Zhang Y."/>
            <person name="Wang H."/>
            <person name="Li S."/>
            <person name="Jiang F."/>
            <person name="Yin L."/>
            <person name="Zhang G."/>
            <person name="Qian W."/>
            <person name="Fan W."/>
        </authorList>
    </citation>
    <scope>NUCLEOTIDE SEQUENCE [LARGE SCALE GENOMIC DNA]</scope>
    <source>
        <strain evidence="14">SZHN2017</strain>
        <tissue evidence="14">Muscle</tissue>
    </source>
</reference>
<evidence type="ECO:0000256" key="6">
    <source>
        <dbReference type="ARBA" id="ARBA00023136"/>
    </source>
</evidence>
<evidence type="ECO:0000256" key="1">
    <source>
        <dbReference type="ARBA" id="ARBA00004651"/>
    </source>
</evidence>
<comment type="subcellular location">
    <subcellularLocation>
        <location evidence="1">Cell membrane</location>
        <topology evidence="1">Multi-pass membrane protein</topology>
    </subcellularLocation>
</comment>
<dbReference type="InterPro" id="IPR000276">
    <property type="entry name" value="GPCR_Rhodpsn"/>
</dbReference>
<evidence type="ECO:0000256" key="10">
    <source>
        <dbReference type="ARBA" id="ARBA00023224"/>
    </source>
</evidence>
<proteinExistence type="inferred from homology"/>
<feature type="transmembrane region" description="Helical" evidence="12">
    <location>
        <begin position="228"/>
        <end position="249"/>
    </location>
</feature>
<keyword evidence="9" id="KW-0325">Glycoprotein</keyword>
<dbReference type="STRING" id="400727.A0A2T7P7B2"/>
<evidence type="ECO:0000256" key="5">
    <source>
        <dbReference type="ARBA" id="ARBA00023040"/>
    </source>
</evidence>
<feature type="transmembrane region" description="Helical" evidence="12">
    <location>
        <begin position="105"/>
        <end position="135"/>
    </location>
</feature>
<feature type="domain" description="G-protein coupled receptors family 1 profile" evidence="13">
    <location>
        <begin position="127"/>
        <end position="400"/>
    </location>
</feature>
<sequence length="469" mass="52817">MLPDNVDRFLKVNDEFCCGYRLMWDTNTITNVTQAHISDLQDARLHAHVTCDLKTDNLVTGADNSTRGVDYDFLLNVTVHDIYNVTFTWQSREGLLREYLGDKHISLPAVVLLTSLYTIIFLSGVLGNVCTCIVIARNRSMHTATNYYLFSLAVSDVLTLLLALPPEMSTIWEAYPWRFGSGFCIMKSFVSEMTAYASVLTITAFTVDRYVAICHPLRSQTISSLARASKIIVLAWALACCCALPYPVYTRMFYELQDPCTGQDLDDALLCNIPSPWRHDAQYLFQFSTFAFFFVPMVLISIMYILIGLALSATQRNTDGKKNKAAVVAATKARKAVLKMLVAVVIAFFICWAPFHTQRLMTIYVPANAWTPELMRIQTFIFYTSGVLYFFNSTVNPILYNLMSTDTGSSLNVPCTACLRMRRAEYAETSIFRSTPQSTTASVYTNNRLLVRTRQQNNGTCCEVESSTV</sequence>
<keyword evidence="15" id="KW-1185">Reference proteome</keyword>
<evidence type="ECO:0000313" key="15">
    <source>
        <dbReference type="Proteomes" id="UP000245119"/>
    </source>
</evidence>
<dbReference type="OMA" id="PESAICM"/>
<dbReference type="AlphaFoldDB" id="A0A2T7P7B2"/>
<evidence type="ECO:0000259" key="13">
    <source>
        <dbReference type="PROSITE" id="PS50262"/>
    </source>
</evidence>
<evidence type="ECO:0000256" key="11">
    <source>
        <dbReference type="RuleBase" id="RU000688"/>
    </source>
</evidence>
<dbReference type="EMBL" id="PZQS01000006">
    <property type="protein sequence ID" value="PVD29289.1"/>
    <property type="molecule type" value="Genomic_DNA"/>
</dbReference>
<feature type="transmembrane region" description="Helical" evidence="12">
    <location>
        <begin position="375"/>
        <end position="395"/>
    </location>
</feature>
<comment type="caution">
    <text evidence="14">The sequence shown here is derived from an EMBL/GenBank/DDBJ whole genome shotgun (WGS) entry which is preliminary data.</text>
</comment>
<dbReference type="Gene3D" id="1.20.1070.10">
    <property type="entry name" value="Rhodopsin 7-helix transmembrane proteins"/>
    <property type="match status" value="1"/>
</dbReference>
<dbReference type="GO" id="GO:0001607">
    <property type="term" value="F:neuromedin U receptor activity"/>
    <property type="evidence" value="ECO:0007669"/>
    <property type="project" value="InterPro"/>
</dbReference>
<dbReference type="Pfam" id="PF00001">
    <property type="entry name" value="7tm_1"/>
    <property type="match status" value="1"/>
</dbReference>
<keyword evidence="4 12" id="KW-1133">Transmembrane helix</keyword>
<dbReference type="PANTHER" id="PTHR24243:SF208">
    <property type="entry name" value="PYROKININ-1 RECEPTOR"/>
    <property type="match status" value="1"/>
</dbReference>